<feature type="compositionally biased region" description="Polar residues" evidence="6">
    <location>
        <begin position="805"/>
        <end position="815"/>
    </location>
</feature>
<comment type="subcellular location">
    <subcellularLocation>
        <location evidence="1">Nucleus</location>
    </subcellularLocation>
</comment>
<keyword evidence="2" id="KW-0479">Metal-binding</keyword>
<dbReference type="InterPro" id="IPR008906">
    <property type="entry name" value="HATC_C_dom"/>
</dbReference>
<name>A0A8H5FDH1_9AGAR</name>
<evidence type="ECO:0000259" key="7">
    <source>
        <dbReference type="Pfam" id="PF05699"/>
    </source>
</evidence>
<evidence type="ECO:0000256" key="1">
    <source>
        <dbReference type="ARBA" id="ARBA00004123"/>
    </source>
</evidence>
<dbReference type="InterPro" id="IPR052035">
    <property type="entry name" value="ZnF_BED_domain_contain"/>
</dbReference>
<feature type="compositionally biased region" description="Low complexity" evidence="6">
    <location>
        <begin position="125"/>
        <end position="139"/>
    </location>
</feature>
<dbReference type="PANTHER" id="PTHR46481">
    <property type="entry name" value="ZINC FINGER BED DOMAIN-CONTAINING PROTEIN 4"/>
    <property type="match status" value="1"/>
</dbReference>
<sequence>MQSSFLNFTPGPPMTPSHLPIPYGPMPTYHAPLGYHQWASMHPPQAQSFPSTPQPPQQFAFHNTHPSTYTQQYQEPPAFRIALADSTTTVLNTTVSDNATTPSATAGTKRQRNGTSGANKRRNNGTTDSASTGTSTTSAPIGIFGIGPALESPIAETALHPALNRLKNDVGSLLTEETESLAGASDIWYFIRGQKTNTNEVAPEGDKPGFERPNPKSYGYLRCRLCDVALQVWKNTNGQNKAIRRHLRKSHGRNWINAVIARKLKGWRTIRMKEHVTDTSTTRVREPFTLEGFLERLIRWLAVDDQSLDVVDCPELRDLLLYLNATLEESDLPHRTKVAQLVTESFAREYKNMVNDISNSLGRVAFTSDIWSRNNLQSYMAITAHYLVMSPAGNLELKSRLVAFRHIEGSHTGENIGKVFVRVLEEIRCLHKISTITLDNASNNNTAMDKIHEELERLKIPFDTVGNRIRCFPHIINLAVKAGLAQLTQLDFFDPEITGDEELELLAADLRYKQILNVDIIKKVRDLVRFIRDSGQRRDDFERVTKLGNEDKSHLDDEGTPLRLRVVGLLKDVDTRWSSTFLMIDRVLEMRPAIKKFFELDKYQYKAELNLSLEEYAILNDIRRFLQVFHATQELVSGEKTPTLPVVLPLYERLLKTLEDQKAHLPLLVPAITASQEKLREYLSMSRRTKAYAAAMVLSPVFKLEGLRENWPADDYEDAKKSVTEALLQYRTYLRKENLLPDPTSTSRPRPLVKAATAPNVSAHRLKSGYARLFAIARSYSEAPVPTRTAPTSSEESSETPAVADSSTPITTQPTAEELEQQQLEDDRKAAEDELKRWDEKGRMKDDDPEMEDFDILRFWQKNRSEFPLLWRLALDTLPMQASAVPCERAFSSSKETDALRRSSLSPCMMEMLQILKFIYRSDRLSFTDDLLGSEFEMAVLDINPNTMDRLLATGRIDELCQLVDEALVGWGRDVDLDGEDESDSS</sequence>
<evidence type="ECO:0000256" key="4">
    <source>
        <dbReference type="ARBA" id="ARBA00022833"/>
    </source>
</evidence>
<organism evidence="8 9">
    <name type="scientific">Ephemerocybe angulata</name>
    <dbReference type="NCBI Taxonomy" id="980116"/>
    <lineage>
        <taxon>Eukaryota</taxon>
        <taxon>Fungi</taxon>
        <taxon>Dikarya</taxon>
        <taxon>Basidiomycota</taxon>
        <taxon>Agaricomycotina</taxon>
        <taxon>Agaricomycetes</taxon>
        <taxon>Agaricomycetidae</taxon>
        <taxon>Agaricales</taxon>
        <taxon>Agaricineae</taxon>
        <taxon>Psathyrellaceae</taxon>
        <taxon>Ephemerocybe</taxon>
    </lineage>
</organism>
<evidence type="ECO:0000313" key="8">
    <source>
        <dbReference type="EMBL" id="KAF5332789.1"/>
    </source>
</evidence>
<feature type="compositionally biased region" description="Basic and acidic residues" evidence="6">
    <location>
        <begin position="825"/>
        <end position="846"/>
    </location>
</feature>
<reference evidence="8 9" key="1">
    <citation type="journal article" date="2020" name="ISME J.">
        <title>Uncovering the hidden diversity of litter-decomposition mechanisms in mushroom-forming fungi.</title>
        <authorList>
            <person name="Floudas D."/>
            <person name="Bentzer J."/>
            <person name="Ahren D."/>
            <person name="Johansson T."/>
            <person name="Persson P."/>
            <person name="Tunlid A."/>
        </authorList>
    </citation>
    <scope>NUCLEOTIDE SEQUENCE [LARGE SCALE GENOMIC DNA]</scope>
    <source>
        <strain evidence="8 9">CBS 175.51</strain>
    </source>
</reference>
<feature type="compositionally biased region" description="Polar residues" evidence="6">
    <location>
        <begin position="93"/>
        <end position="118"/>
    </location>
</feature>
<evidence type="ECO:0000256" key="2">
    <source>
        <dbReference type="ARBA" id="ARBA00022723"/>
    </source>
</evidence>
<comment type="caution">
    <text evidence="8">The sequence shown here is derived from an EMBL/GenBank/DDBJ whole genome shotgun (WGS) entry which is preliminary data.</text>
</comment>
<evidence type="ECO:0000256" key="6">
    <source>
        <dbReference type="SAM" id="MobiDB-lite"/>
    </source>
</evidence>
<keyword evidence="4" id="KW-0862">Zinc</keyword>
<dbReference type="GO" id="GO:0008270">
    <property type="term" value="F:zinc ion binding"/>
    <property type="evidence" value="ECO:0007669"/>
    <property type="project" value="UniProtKB-KW"/>
</dbReference>
<feature type="compositionally biased region" description="Low complexity" evidence="6">
    <location>
        <begin position="786"/>
        <end position="804"/>
    </location>
</feature>
<dbReference type="InterPro" id="IPR012337">
    <property type="entry name" value="RNaseH-like_sf"/>
</dbReference>
<dbReference type="GO" id="GO:0005634">
    <property type="term" value="C:nucleus"/>
    <property type="evidence" value="ECO:0007669"/>
    <property type="project" value="UniProtKB-SubCell"/>
</dbReference>
<dbReference type="Pfam" id="PF05699">
    <property type="entry name" value="Dimer_Tnp_hAT"/>
    <property type="match status" value="1"/>
</dbReference>
<dbReference type="PANTHER" id="PTHR46481:SF10">
    <property type="entry name" value="ZINC FINGER BED DOMAIN-CONTAINING PROTEIN 39"/>
    <property type="match status" value="1"/>
</dbReference>
<dbReference type="OrthoDB" id="2790258at2759"/>
<keyword evidence="5" id="KW-0539">Nucleus</keyword>
<evidence type="ECO:0000313" key="9">
    <source>
        <dbReference type="Proteomes" id="UP000541558"/>
    </source>
</evidence>
<dbReference type="SUPFAM" id="SSF53098">
    <property type="entry name" value="Ribonuclease H-like"/>
    <property type="match status" value="1"/>
</dbReference>
<feature type="region of interest" description="Disordered" evidence="6">
    <location>
        <begin position="784"/>
        <end position="847"/>
    </location>
</feature>
<gene>
    <name evidence="8" type="ORF">D9611_005171</name>
</gene>
<keyword evidence="9" id="KW-1185">Reference proteome</keyword>
<feature type="region of interest" description="Disordered" evidence="6">
    <location>
        <begin position="41"/>
        <end position="63"/>
    </location>
</feature>
<feature type="compositionally biased region" description="Low complexity" evidence="6">
    <location>
        <begin position="43"/>
        <end position="61"/>
    </location>
</feature>
<proteinExistence type="predicted"/>
<feature type="domain" description="HAT C-terminal dimerisation" evidence="7">
    <location>
        <begin position="842"/>
        <end position="917"/>
    </location>
</feature>
<dbReference type="AlphaFoldDB" id="A0A8H5FDH1"/>
<keyword evidence="3" id="KW-0863">Zinc-finger</keyword>
<accession>A0A8H5FDH1</accession>
<protein>
    <recommendedName>
        <fullName evidence="7">HAT C-terminal dimerisation domain-containing protein</fullName>
    </recommendedName>
</protein>
<feature type="region of interest" description="Disordered" evidence="6">
    <location>
        <begin position="93"/>
        <end position="140"/>
    </location>
</feature>
<dbReference type="GO" id="GO:0046983">
    <property type="term" value="F:protein dimerization activity"/>
    <property type="evidence" value="ECO:0007669"/>
    <property type="project" value="InterPro"/>
</dbReference>
<evidence type="ECO:0000256" key="5">
    <source>
        <dbReference type="ARBA" id="ARBA00023242"/>
    </source>
</evidence>
<evidence type="ECO:0000256" key="3">
    <source>
        <dbReference type="ARBA" id="ARBA00022771"/>
    </source>
</evidence>
<dbReference type="EMBL" id="JAACJK010000110">
    <property type="protein sequence ID" value="KAF5332789.1"/>
    <property type="molecule type" value="Genomic_DNA"/>
</dbReference>
<dbReference type="Proteomes" id="UP000541558">
    <property type="component" value="Unassembled WGS sequence"/>
</dbReference>